<dbReference type="EnsemblMetazoa" id="HelroT190063">
    <property type="protein sequence ID" value="HelroP190063"/>
    <property type="gene ID" value="HelroG190063"/>
</dbReference>
<keyword evidence="1" id="KW-0479">Metal-binding</keyword>
<evidence type="ECO:0000313" key="5">
    <source>
        <dbReference type="EnsemblMetazoa" id="HelroP190063"/>
    </source>
</evidence>
<gene>
    <name evidence="5" type="primary">20211477</name>
    <name evidence="4" type="ORF">HELRODRAFT_190063</name>
</gene>
<dbReference type="InterPro" id="IPR050621">
    <property type="entry name" value="Tudor_domain_containing"/>
</dbReference>
<evidence type="ECO:0000313" key="6">
    <source>
        <dbReference type="Proteomes" id="UP000015101"/>
    </source>
</evidence>
<dbReference type="Gene3D" id="2.40.50.90">
    <property type="match status" value="1"/>
</dbReference>
<reference evidence="5" key="3">
    <citation type="submission" date="2015-06" db="UniProtKB">
        <authorList>
            <consortium name="EnsemblMetazoa"/>
        </authorList>
    </citation>
    <scope>IDENTIFICATION</scope>
</reference>
<dbReference type="Gene3D" id="2.30.30.140">
    <property type="match status" value="1"/>
</dbReference>
<dbReference type="Pfam" id="PF00567">
    <property type="entry name" value="TUDOR"/>
    <property type="match status" value="1"/>
</dbReference>
<name>T1FRN0_HELRO</name>
<proteinExistence type="predicted"/>
<dbReference type="InterPro" id="IPR002999">
    <property type="entry name" value="Tudor"/>
</dbReference>
<accession>T1FRN0</accession>
<dbReference type="CTD" id="20211477"/>
<dbReference type="PANTHER" id="PTHR22948:SF29">
    <property type="entry name" value="FI02030P-RELATED"/>
    <property type="match status" value="1"/>
</dbReference>
<organism evidence="5 6">
    <name type="scientific">Helobdella robusta</name>
    <name type="common">Californian leech</name>
    <dbReference type="NCBI Taxonomy" id="6412"/>
    <lineage>
        <taxon>Eukaryota</taxon>
        <taxon>Metazoa</taxon>
        <taxon>Spiralia</taxon>
        <taxon>Lophotrochozoa</taxon>
        <taxon>Annelida</taxon>
        <taxon>Clitellata</taxon>
        <taxon>Hirudinea</taxon>
        <taxon>Rhynchobdellida</taxon>
        <taxon>Glossiphoniidae</taxon>
        <taxon>Helobdella</taxon>
    </lineage>
</organism>
<feature type="zinc finger region" description="C3H1-type" evidence="1">
    <location>
        <begin position="135"/>
        <end position="163"/>
    </location>
</feature>
<feature type="domain" description="Tudor" evidence="3">
    <location>
        <begin position="251"/>
        <end position="312"/>
    </location>
</feature>
<dbReference type="GO" id="GO:0008270">
    <property type="term" value="F:zinc ion binding"/>
    <property type="evidence" value="ECO:0007669"/>
    <property type="project" value="UniProtKB-KW"/>
</dbReference>
<protein>
    <recommendedName>
        <fullName evidence="7">C3H1-type domain-containing protein</fullName>
    </recommendedName>
</protein>
<evidence type="ECO:0000259" key="3">
    <source>
        <dbReference type="PROSITE" id="PS50304"/>
    </source>
</evidence>
<dbReference type="GO" id="GO:0007283">
    <property type="term" value="P:spermatogenesis"/>
    <property type="evidence" value="ECO:0000318"/>
    <property type="project" value="GO_Central"/>
</dbReference>
<dbReference type="PROSITE" id="PS50103">
    <property type="entry name" value="ZF_C3H1"/>
    <property type="match status" value="1"/>
</dbReference>
<dbReference type="GO" id="GO:0030719">
    <property type="term" value="P:P granule organization"/>
    <property type="evidence" value="ECO:0000318"/>
    <property type="project" value="GO_Central"/>
</dbReference>
<dbReference type="GeneID" id="20211477"/>
<evidence type="ECO:0000256" key="1">
    <source>
        <dbReference type="PROSITE-ProRule" id="PRU00723"/>
    </source>
</evidence>
<dbReference type="OrthoDB" id="10069557at2759"/>
<reference evidence="6" key="1">
    <citation type="submission" date="2012-12" db="EMBL/GenBank/DDBJ databases">
        <authorList>
            <person name="Hellsten U."/>
            <person name="Grimwood J."/>
            <person name="Chapman J.A."/>
            <person name="Shapiro H."/>
            <person name="Aerts A."/>
            <person name="Otillar R.P."/>
            <person name="Terry A.Y."/>
            <person name="Boore J.L."/>
            <person name="Simakov O."/>
            <person name="Marletaz F."/>
            <person name="Cho S.-J."/>
            <person name="Edsinger-Gonzales E."/>
            <person name="Havlak P."/>
            <person name="Kuo D.-H."/>
            <person name="Larsson T."/>
            <person name="Lv J."/>
            <person name="Arendt D."/>
            <person name="Savage R."/>
            <person name="Osoegawa K."/>
            <person name="de Jong P."/>
            <person name="Lindberg D.R."/>
            <person name="Seaver E.C."/>
            <person name="Weisblat D.A."/>
            <person name="Putnam N.H."/>
            <person name="Grigoriev I.V."/>
            <person name="Rokhsar D.S."/>
        </authorList>
    </citation>
    <scope>NUCLEOTIDE SEQUENCE</scope>
</reference>
<sequence length="418" mass="48006">MAKMKSDDLSAFLSSKYKLDDCICGTRENPLLISLFEINDESCISFISVQMCDIGLAQLSKITLEEEVTANNLSTCLLNGMERENSKDKFSNEGLPSEISKFMQDGMNDEYLSYRNSYLVDMDNPGVATVSYEAKDEKRVCKYFDKAGGCWWGHFCKYEHTRAQPTSVTADRQLLFYENFNLAVIELVESEWYYVSISVMVNPQKFFVVLPFANVAAEQVTLRGESPLQMLMESLNSCYNSKIYQDHDLTLYNIGELVVARSQTFELWHRARVLEHYSHEEDLCQVYYVDYGNTEVIPINRLRCIEPQFIEIPYQAIQSSLPIMPADSLSWSQQAIDYFASLVTDRYCLAQINRSHSFRDFPCEMYLYTLTSSENICDLMVERGYAKYCSSLNSFSQNSFSDDVACESPLESAKFWPG</sequence>
<dbReference type="PROSITE" id="PS50304">
    <property type="entry name" value="TUDOR"/>
    <property type="match status" value="1"/>
</dbReference>
<dbReference type="SMART" id="SM00333">
    <property type="entry name" value="TUDOR"/>
    <property type="match status" value="1"/>
</dbReference>
<dbReference type="EMBL" id="KB095812">
    <property type="protein sequence ID" value="ESO11855.1"/>
    <property type="molecule type" value="Genomic_DNA"/>
</dbReference>
<dbReference type="KEGG" id="hro:HELRODRAFT_190063"/>
<dbReference type="SUPFAM" id="SSF63748">
    <property type="entry name" value="Tudor/PWWP/MBT"/>
    <property type="match status" value="1"/>
</dbReference>
<evidence type="ECO:0000313" key="4">
    <source>
        <dbReference type="EMBL" id="ESO11855.1"/>
    </source>
</evidence>
<dbReference type="InterPro" id="IPR035437">
    <property type="entry name" value="SNase_OB-fold_sf"/>
</dbReference>
<evidence type="ECO:0008006" key="7">
    <source>
        <dbReference type="Google" id="ProtNLM"/>
    </source>
</evidence>
<dbReference type="eggNOG" id="KOG2039">
    <property type="taxonomic scope" value="Eukaryota"/>
</dbReference>
<dbReference type="STRING" id="6412.T1FRN0"/>
<dbReference type="AlphaFoldDB" id="T1FRN0"/>
<dbReference type="HOGENOM" id="CLU_657697_0_0_1"/>
<dbReference type="InParanoid" id="T1FRN0"/>
<dbReference type="Proteomes" id="UP000015101">
    <property type="component" value="Unassembled WGS sequence"/>
</dbReference>
<dbReference type="GO" id="GO:0043186">
    <property type="term" value="C:P granule"/>
    <property type="evidence" value="ECO:0000318"/>
    <property type="project" value="GO_Central"/>
</dbReference>
<dbReference type="RefSeq" id="XP_009010343.1">
    <property type="nucleotide sequence ID" value="XM_009012095.1"/>
</dbReference>
<reference evidence="4 6" key="2">
    <citation type="journal article" date="2013" name="Nature">
        <title>Insights into bilaterian evolution from three spiralian genomes.</title>
        <authorList>
            <person name="Simakov O."/>
            <person name="Marletaz F."/>
            <person name="Cho S.J."/>
            <person name="Edsinger-Gonzales E."/>
            <person name="Havlak P."/>
            <person name="Hellsten U."/>
            <person name="Kuo D.H."/>
            <person name="Larsson T."/>
            <person name="Lv J."/>
            <person name="Arendt D."/>
            <person name="Savage R."/>
            <person name="Osoegawa K."/>
            <person name="de Jong P."/>
            <person name="Grimwood J."/>
            <person name="Chapman J.A."/>
            <person name="Shapiro H."/>
            <person name="Aerts A."/>
            <person name="Otillar R.P."/>
            <person name="Terry A.Y."/>
            <person name="Boore J.L."/>
            <person name="Grigoriev I.V."/>
            <person name="Lindberg D.R."/>
            <person name="Seaver E.C."/>
            <person name="Weisblat D.A."/>
            <person name="Putnam N.H."/>
            <person name="Rokhsar D.S."/>
        </authorList>
    </citation>
    <scope>NUCLEOTIDE SEQUENCE</scope>
</reference>
<dbReference type="InterPro" id="IPR000571">
    <property type="entry name" value="Znf_CCCH"/>
</dbReference>
<keyword evidence="1" id="KW-0862">Zinc</keyword>
<keyword evidence="6" id="KW-1185">Reference proteome</keyword>
<feature type="domain" description="C3H1-type" evidence="2">
    <location>
        <begin position="135"/>
        <end position="163"/>
    </location>
</feature>
<evidence type="ECO:0000259" key="2">
    <source>
        <dbReference type="PROSITE" id="PS50103"/>
    </source>
</evidence>
<dbReference type="PANTHER" id="PTHR22948">
    <property type="entry name" value="TUDOR DOMAIN CONTAINING PROTEIN"/>
    <property type="match status" value="1"/>
</dbReference>
<dbReference type="EMBL" id="AMQM01002600">
    <property type="status" value="NOT_ANNOTATED_CDS"/>
    <property type="molecule type" value="Genomic_DNA"/>
</dbReference>
<keyword evidence="1" id="KW-0863">Zinc-finger</keyword>
<dbReference type="GO" id="GO:0034587">
    <property type="term" value="P:piRNA processing"/>
    <property type="evidence" value="ECO:0000318"/>
    <property type="project" value="GO_Central"/>
</dbReference>